<evidence type="ECO:0000256" key="8">
    <source>
        <dbReference type="ARBA" id="ARBA00022692"/>
    </source>
</evidence>
<comment type="caution">
    <text evidence="12">Lacks conserved residue(s) required for the propagation of feature annotation.</text>
</comment>
<comment type="function">
    <text evidence="12">Mannosyltransferase involved in glycosylphosphatidylinositol-anchor biosynthesis.</text>
</comment>
<evidence type="ECO:0000256" key="6">
    <source>
        <dbReference type="ARBA" id="ARBA00022676"/>
    </source>
</evidence>
<feature type="transmembrane region" description="Helical" evidence="12">
    <location>
        <begin position="121"/>
        <end position="144"/>
    </location>
</feature>
<reference evidence="13 14" key="1">
    <citation type="submission" date="2014-02" db="EMBL/GenBank/DDBJ databases">
        <title>Transposable element dynamics among asymbiotic and ectomycorrhizal Amanita fungi.</title>
        <authorList>
            <consortium name="DOE Joint Genome Institute"/>
            <person name="Hess J."/>
            <person name="Skrede I."/>
            <person name="Wolfe B."/>
            <person name="LaButti K."/>
            <person name="Ohm R.A."/>
            <person name="Grigoriev I.V."/>
            <person name="Pringle A."/>
        </authorList>
    </citation>
    <scope>NUCLEOTIDE SEQUENCE [LARGE SCALE GENOMIC DNA]</scope>
    <source>
        <strain evidence="13 14">SKay4041</strain>
    </source>
</reference>
<feature type="transmembrane region" description="Helical" evidence="12">
    <location>
        <begin position="12"/>
        <end position="37"/>
    </location>
</feature>
<dbReference type="AlphaFoldDB" id="A0A2A9NWA5"/>
<accession>A0A2A9NWA5</accession>
<keyword evidence="7 12" id="KW-0808">Transferase</keyword>
<dbReference type="EC" id="2.4.1.-" evidence="12"/>
<protein>
    <recommendedName>
        <fullName evidence="4 12">GPI mannosyltransferase 2</fullName>
        <ecNumber evidence="12">2.4.1.-</ecNumber>
    </recommendedName>
</protein>
<gene>
    <name evidence="13" type="ORF">AMATHDRAFT_74503</name>
</gene>
<evidence type="ECO:0000313" key="14">
    <source>
        <dbReference type="Proteomes" id="UP000242287"/>
    </source>
</evidence>
<keyword evidence="8 12" id="KW-0812">Transmembrane</keyword>
<dbReference type="STRING" id="703135.A0A2A9NWA5"/>
<dbReference type="GO" id="GO:0004376">
    <property type="term" value="F:GPI mannosyltransferase activity"/>
    <property type="evidence" value="ECO:0007669"/>
    <property type="project" value="InterPro"/>
</dbReference>
<dbReference type="GO" id="GO:0005789">
    <property type="term" value="C:endoplasmic reticulum membrane"/>
    <property type="evidence" value="ECO:0007669"/>
    <property type="project" value="UniProtKB-SubCell"/>
</dbReference>
<dbReference type="EMBL" id="KZ301982">
    <property type="protein sequence ID" value="PFH51993.1"/>
    <property type="molecule type" value="Genomic_DNA"/>
</dbReference>
<evidence type="ECO:0000256" key="11">
    <source>
        <dbReference type="ARBA" id="ARBA00023136"/>
    </source>
</evidence>
<proteinExistence type="inferred from homology"/>
<feature type="transmembrane region" description="Helical" evidence="12">
    <location>
        <begin position="164"/>
        <end position="193"/>
    </location>
</feature>
<evidence type="ECO:0000256" key="9">
    <source>
        <dbReference type="ARBA" id="ARBA00022824"/>
    </source>
</evidence>
<keyword evidence="14" id="KW-1185">Reference proteome</keyword>
<evidence type="ECO:0000256" key="3">
    <source>
        <dbReference type="ARBA" id="ARBA00008698"/>
    </source>
</evidence>
<comment type="pathway">
    <text evidence="2 12">Glycolipid biosynthesis; glycosylphosphatidylinositol-anchor biosynthesis.</text>
</comment>
<keyword evidence="9 12" id="KW-0256">Endoplasmic reticulum</keyword>
<evidence type="ECO:0000256" key="1">
    <source>
        <dbReference type="ARBA" id="ARBA00004477"/>
    </source>
</evidence>
<evidence type="ECO:0000256" key="10">
    <source>
        <dbReference type="ARBA" id="ARBA00022989"/>
    </source>
</evidence>
<keyword evidence="6 12" id="KW-0328">Glycosyltransferase</keyword>
<sequence length="394" mass="44843">MLASLATSHPSFFLISLSLFLSVLSYLLLSLAAQYLLLFDNSPRLLLHSSPLLRWDSFHFTHIATHGYFYEHEWAFFPALPAILRILHSPYSLPPLLAALTCDSALTLYQLSLYHLRSPSLALIAAILFLLPSSPVTLRLAPYTEPFFTYLSYKGMLYCTQKRWFFAAVCFSIASTFRSNGFLLSGYILWGMLVQPFITKNNASVSLSTLMAAVFLTTLVLLPFIYHNYIAYTLFCTHPPNSNPLWCSRLFPSIYAHVQESYWNSGFLRYWTLSQLPNFLISAPLFILILSFSIQYFLTHTLSTFPSFIDPIDQLFQNLSLLPHATYSIVVATILLTSAHVQIILRLASSIPLTYWASVMFMSKSAQVRHWILAWSVVWSIISIILWTAFLPPA</sequence>
<dbReference type="UniPathway" id="UPA00196"/>
<dbReference type="GO" id="GO:0006506">
    <property type="term" value="P:GPI anchor biosynthetic process"/>
    <property type="evidence" value="ECO:0007669"/>
    <property type="project" value="UniProtKB-UniPathway"/>
</dbReference>
<feature type="transmembrane region" description="Helical" evidence="12">
    <location>
        <begin position="371"/>
        <end position="390"/>
    </location>
</feature>
<dbReference type="PANTHER" id="PTHR12468:SF2">
    <property type="entry name" value="GPI MANNOSYLTRANSFERASE 2"/>
    <property type="match status" value="1"/>
</dbReference>
<evidence type="ECO:0000256" key="4">
    <source>
        <dbReference type="ARBA" id="ARBA00013795"/>
    </source>
</evidence>
<dbReference type="Pfam" id="PF04188">
    <property type="entry name" value="Mannosyl_trans2"/>
    <property type="match status" value="1"/>
</dbReference>
<feature type="transmembrane region" description="Helical" evidence="12">
    <location>
        <begin position="205"/>
        <end position="226"/>
    </location>
</feature>
<keyword evidence="5 12" id="KW-0337">GPI-anchor biosynthesis</keyword>
<feature type="transmembrane region" description="Helical" evidence="12">
    <location>
        <begin position="279"/>
        <end position="298"/>
    </location>
</feature>
<keyword evidence="11 12" id="KW-0472">Membrane</keyword>
<evidence type="ECO:0000256" key="7">
    <source>
        <dbReference type="ARBA" id="ARBA00022679"/>
    </source>
</evidence>
<organism evidence="13 14">
    <name type="scientific">Amanita thiersii Skay4041</name>
    <dbReference type="NCBI Taxonomy" id="703135"/>
    <lineage>
        <taxon>Eukaryota</taxon>
        <taxon>Fungi</taxon>
        <taxon>Dikarya</taxon>
        <taxon>Basidiomycota</taxon>
        <taxon>Agaricomycotina</taxon>
        <taxon>Agaricomycetes</taxon>
        <taxon>Agaricomycetidae</taxon>
        <taxon>Agaricales</taxon>
        <taxon>Pluteineae</taxon>
        <taxon>Amanitaceae</taxon>
        <taxon>Amanita</taxon>
    </lineage>
</organism>
<evidence type="ECO:0000256" key="12">
    <source>
        <dbReference type="RuleBase" id="RU363112"/>
    </source>
</evidence>
<dbReference type="GO" id="GO:0000009">
    <property type="term" value="F:alpha-1,6-mannosyltransferase activity"/>
    <property type="evidence" value="ECO:0007669"/>
    <property type="project" value="InterPro"/>
</dbReference>
<keyword evidence="10 12" id="KW-1133">Transmembrane helix</keyword>
<comment type="similarity">
    <text evidence="3 12">Belongs to the PIGV family.</text>
</comment>
<dbReference type="InterPro" id="IPR007315">
    <property type="entry name" value="PIG-V/Gpi18"/>
</dbReference>
<evidence type="ECO:0000313" key="13">
    <source>
        <dbReference type="EMBL" id="PFH51993.1"/>
    </source>
</evidence>
<evidence type="ECO:0000256" key="5">
    <source>
        <dbReference type="ARBA" id="ARBA00022502"/>
    </source>
</evidence>
<dbReference type="GO" id="GO:0031501">
    <property type="term" value="C:mannosyltransferase complex"/>
    <property type="evidence" value="ECO:0007669"/>
    <property type="project" value="TreeGrafter"/>
</dbReference>
<feature type="transmembrane region" description="Helical" evidence="12">
    <location>
        <begin position="319"/>
        <end position="337"/>
    </location>
</feature>
<dbReference type="Proteomes" id="UP000242287">
    <property type="component" value="Unassembled WGS sequence"/>
</dbReference>
<evidence type="ECO:0000256" key="2">
    <source>
        <dbReference type="ARBA" id="ARBA00004687"/>
    </source>
</evidence>
<name>A0A2A9NWA5_9AGAR</name>
<dbReference type="OrthoDB" id="10252502at2759"/>
<comment type="subcellular location">
    <subcellularLocation>
        <location evidence="1 12">Endoplasmic reticulum membrane</location>
        <topology evidence="1 12">Multi-pass membrane protein</topology>
    </subcellularLocation>
</comment>
<dbReference type="PANTHER" id="PTHR12468">
    <property type="entry name" value="GPI MANNOSYLTRANSFERASE 2"/>
    <property type="match status" value="1"/>
</dbReference>